<evidence type="ECO:0008006" key="4">
    <source>
        <dbReference type="Google" id="ProtNLM"/>
    </source>
</evidence>
<sequence length="424" mass="47558">MFNDNIRNDIDNFIDKYLHNIYPLLSGLVLSSIIFLWSLEFGPDRYDVGLNVFLAIISFVFYLPYIVNNFSLFPFVVSIIFILYQVAFSLLNGFDFRSALLCFVFVLYFYSVFYSLLFCFGDEFKVLRKLILVFLIAQICLQVLEVSGVFQLYEFATVRMYLFGNFGATGLYGEGSHVAFSLVPLMFIKDERGRHLNASSVLAGISVLLAISSTAIVGVLLLFILLILKINSWRRVGLAFLVIFGFLIVLFVGWQVFHFRPFAALAVRIWGILQIISGEIDRGVNLSALVYANGMNMAWAGVKDILGSGLGNFSIYFDQSIGREAIDQISHGPLNKDDGSCVLFKMIGEMGILGLIIVGYFMFKNIAIIIRHGDSFISVLACFIIMSALRSAGYFHGPYIISFALVGVLWEMRRMSLGGVLKAN</sequence>
<dbReference type="AlphaFoldDB" id="A0A154L0N0"/>
<evidence type="ECO:0000256" key="1">
    <source>
        <dbReference type="SAM" id="Phobius"/>
    </source>
</evidence>
<protein>
    <recommendedName>
        <fullName evidence="4">O-antigen ligase domain-containing protein</fullName>
    </recommendedName>
</protein>
<organism evidence="2 3">
    <name type="scientific">Thalassospira lucentensis</name>
    <dbReference type="NCBI Taxonomy" id="168935"/>
    <lineage>
        <taxon>Bacteria</taxon>
        <taxon>Pseudomonadati</taxon>
        <taxon>Pseudomonadota</taxon>
        <taxon>Alphaproteobacteria</taxon>
        <taxon>Rhodospirillales</taxon>
        <taxon>Thalassospiraceae</taxon>
        <taxon>Thalassospira</taxon>
    </lineage>
</organism>
<keyword evidence="1" id="KW-0812">Transmembrane</keyword>
<keyword evidence="1" id="KW-1133">Transmembrane helix</keyword>
<keyword evidence="1" id="KW-0472">Membrane</keyword>
<name>A0A154L0N0_9PROT</name>
<accession>A0A154L0N0</accession>
<feature type="transmembrane region" description="Helical" evidence="1">
    <location>
        <begin position="238"/>
        <end position="257"/>
    </location>
</feature>
<feature type="transmembrane region" description="Helical" evidence="1">
    <location>
        <begin position="395"/>
        <end position="412"/>
    </location>
</feature>
<feature type="transmembrane region" description="Helical" evidence="1">
    <location>
        <begin position="20"/>
        <end position="39"/>
    </location>
</feature>
<dbReference type="EMBL" id="LPVY01000025">
    <property type="protein sequence ID" value="KZB60491.1"/>
    <property type="molecule type" value="Genomic_DNA"/>
</dbReference>
<proteinExistence type="predicted"/>
<feature type="transmembrane region" description="Helical" evidence="1">
    <location>
        <begin position="200"/>
        <end position="226"/>
    </location>
</feature>
<feature type="transmembrane region" description="Helical" evidence="1">
    <location>
        <begin position="72"/>
        <end position="91"/>
    </location>
</feature>
<feature type="transmembrane region" description="Helical" evidence="1">
    <location>
        <begin position="130"/>
        <end position="150"/>
    </location>
</feature>
<gene>
    <name evidence="2" type="ORF">AUP42_08020</name>
</gene>
<feature type="transmembrane region" description="Helical" evidence="1">
    <location>
        <begin position="98"/>
        <end position="118"/>
    </location>
</feature>
<feature type="transmembrane region" description="Helical" evidence="1">
    <location>
        <begin position="48"/>
        <end position="66"/>
    </location>
</feature>
<reference evidence="2 3" key="1">
    <citation type="submission" date="2015-12" db="EMBL/GenBank/DDBJ databases">
        <title>Genome sequence of Thalassospira lucentensis MCCC 1A02072.</title>
        <authorList>
            <person name="Lu L."/>
            <person name="Lai Q."/>
            <person name="Shao Z."/>
            <person name="Qian P."/>
        </authorList>
    </citation>
    <scope>NUCLEOTIDE SEQUENCE [LARGE SCALE GENOMIC DNA]</scope>
    <source>
        <strain evidence="2 3">MCCC 1A02072</strain>
    </source>
</reference>
<feature type="transmembrane region" description="Helical" evidence="1">
    <location>
        <begin position="162"/>
        <end position="188"/>
    </location>
</feature>
<comment type="caution">
    <text evidence="2">The sequence shown here is derived from an EMBL/GenBank/DDBJ whole genome shotgun (WGS) entry which is preliminary data.</text>
</comment>
<dbReference type="RefSeq" id="WP_062953489.1">
    <property type="nucleotide sequence ID" value="NZ_LPVY01000025.1"/>
</dbReference>
<evidence type="ECO:0000313" key="3">
    <source>
        <dbReference type="Proteomes" id="UP000076335"/>
    </source>
</evidence>
<evidence type="ECO:0000313" key="2">
    <source>
        <dbReference type="EMBL" id="KZB60491.1"/>
    </source>
</evidence>
<feature type="transmembrane region" description="Helical" evidence="1">
    <location>
        <begin position="342"/>
        <end position="363"/>
    </location>
</feature>
<dbReference type="Proteomes" id="UP000076335">
    <property type="component" value="Unassembled WGS sequence"/>
</dbReference>